<protein>
    <submittedName>
        <fullName evidence="2">Uncharacterized protein</fullName>
    </submittedName>
</protein>
<name>A0A016TFU0_9BILA</name>
<evidence type="ECO:0000313" key="3">
    <source>
        <dbReference type="Proteomes" id="UP000024635"/>
    </source>
</evidence>
<gene>
    <name evidence="2" type="primary">Acey_s0107.g3831</name>
    <name evidence="2" type="synonym">Acey-Y38E10A.17</name>
    <name evidence="2" type="ORF">Y032_0107g3831</name>
</gene>
<evidence type="ECO:0000313" key="2">
    <source>
        <dbReference type="EMBL" id="EYC01483.1"/>
    </source>
</evidence>
<dbReference type="Proteomes" id="UP000024635">
    <property type="component" value="Unassembled WGS sequence"/>
</dbReference>
<dbReference type="AlphaFoldDB" id="A0A016TFU0"/>
<accession>A0A016TFU0</accession>
<organism evidence="2 3">
    <name type="scientific">Ancylostoma ceylanicum</name>
    <dbReference type="NCBI Taxonomy" id="53326"/>
    <lineage>
        <taxon>Eukaryota</taxon>
        <taxon>Metazoa</taxon>
        <taxon>Ecdysozoa</taxon>
        <taxon>Nematoda</taxon>
        <taxon>Chromadorea</taxon>
        <taxon>Rhabditida</taxon>
        <taxon>Rhabditina</taxon>
        <taxon>Rhabditomorpha</taxon>
        <taxon>Strongyloidea</taxon>
        <taxon>Ancylostomatidae</taxon>
        <taxon>Ancylostomatinae</taxon>
        <taxon>Ancylostoma</taxon>
    </lineage>
</organism>
<dbReference type="OrthoDB" id="5857539at2759"/>
<proteinExistence type="predicted"/>
<evidence type="ECO:0000256" key="1">
    <source>
        <dbReference type="SAM" id="MobiDB-lite"/>
    </source>
</evidence>
<feature type="compositionally biased region" description="Basic residues" evidence="1">
    <location>
        <begin position="14"/>
        <end position="39"/>
    </location>
</feature>
<reference evidence="3" key="1">
    <citation type="journal article" date="2015" name="Nat. Genet.">
        <title>The genome and transcriptome of the zoonotic hookworm Ancylostoma ceylanicum identify infection-specific gene families.</title>
        <authorList>
            <person name="Schwarz E.M."/>
            <person name="Hu Y."/>
            <person name="Antoshechkin I."/>
            <person name="Miller M.M."/>
            <person name="Sternberg P.W."/>
            <person name="Aroian R.V."/>
        </authorList>
    </citation>
    <scope>NUCLEOTIDE SEQUENCE</scope>
    <source>
        <strain evidence="3">HY135</strain>
    </source>
</reference>
<keyword evidence="3" id="KW-1185">Reference proteome</keyword>
<sequence>MMDPPPCGCVRLPTGKKKRCKKHRMERRARRKAKSKARGTSKEKGTRMVKDDESDRKKMVELRHAADSESDEDKAIDGAFTPDKVCAVGPTGVAVLVEIEKVETAEVGQRAKMTDKRMRGILVKGAHETPQFIPDEKIQKDSSGKPKYRYYTAGELVKGCHGEAIFYADGQCQCDKQGNPQNMTVAGVDQNIQKKVGDTLCVPVEVEVNEKGMPVVKQIACAEDVPKDKNAAMGLLTKNQDGYVVFTQTAGQKLGASANAPCVACTPGEKVEAGCVIGKIVEDKQGKTAVLPVGVNPTSDQKVTGAVLQGTYHEPVYVKDVKKCECPPAQNLTVITLVEKEDKQNQQQIEKADVLVQSKVQNKTCQQIMTERAEVKAAKPIVQREVVCAQGSQNVTGQATSSTTYTIVTTKKTVHTTHSHAPGQEHMCACLSRSQSVGFVYCLLLINMKSYWSSSYKN</sequence>
<dbReference type="STRING" id="53326.A0A016TFU0"/>
<feature type="region of interest" description="Disordered" evidence="1">
    <location>
        <begin position="1"/>
        <end position="57"/>
    </location>
</feature>
<feature type="compositionally biased region" description="Basic and acidic residues" evidence="1">
    <location>
        <begin position="40"/>
        <end position="57"/>
    </location>
</feature>
<comment type="caution">
    <text evidence="2">The sequence shown here is derived from an EMBL/GenBank/DDBJ whole genome shotgun (WGS) entry which is preliminary data.</text>
</comment>
<dbReference type="EMBL" id="JARK01001443">
    <property type="protein sequence ID" value="EYC01483.1"/>
    <property type="molecule type" value="Genomic_DNA"/>
</dbReference>